<keyword evidence="1" id="KW-0812">Transmembrane</keyword>
<keyword evidence="1" id="KW-1133">Transmembrane helix</keyword>
<gene>
    <name evidence="3" type="ORF">MMSR116_05985</name>
</gene>
<proteinExistence type="predicted"/>
<dbReference type="AlphaFoldDB" id="A0A6B9FEK7"/>
<sequence length="271" mass="29758">MGLGMDWYYERGGERLGPVIAEKMQSLISAGDIAPETLVWNTSFGTTWRRAGDTELMAADIAGPPPLPTTHVSDAYAWLLALVPAIGAVVERAIADNGTQLSWKAVMLAYFGANTALSLLDANKINKAGRNPNNINLGRWFWLIPAYLYQRSRTLFQNQKFLIIWLVTFFGAMVWQTPGLLKGEVYLGFGLPTCNSASSVNQVKKIFGDIPLVKMYGVTAIDLTAINELSKNDKSRQCSGSVAASNGNTIAVRYTITEQGESYYYNVNIIN</sequence>
<evidence type="ECO:0000259" key="2">
    <source>
        <dbReference type="Pfam" id="PF14237"/>
    </source>
</evidence>
<dbReference type="Proteomes" id="UP000012488">
    <property type="component" value="Chromosome"/>
</dbReference>
<protein>
    <submittedName>
        <fullName evidence="3">DUF4339 domain-containing protein</fullName>
    </submittedName>
</protein>
<dbReference type="KEGG" id="mmes:MMSR116_05985"/>
<reference evidence="3 4" key="1">
    <citation type="journal article" date="2012" name="Genet. Mol. Biol.">
        <title>Analysis of 16S rRNA and mxaF genes revealing insights into Methylobacterium niche-specific plant association.</title>
        <authorList>
            <person name="Dourado M.N."/>
            <person name="Andreote F.D."/>
            <person name="Dini-Andreote F."/>
            <person name="Conti R."/>
            <person name="Araujo J.M."/>
            <person name="Araujo W.L."/>
        </authorList>
    </citation>
    <scope>NUCLEOTIDE SEQUENCE [LARGE SCALE GENOMIC DNA]</scope>
    <source>
        <strain evidence="3 4">SR1.6/6</strain>
    </source>
</reference>
<evidence type="ECO:0000313" key="4">
    <source>
        <dbReference type="Proteomes" id="UP000012488"/>
    </source>
</evidence>
<accession>A0A6B9FEK7</accession>
<evidence type="ECO:0000256" key="1">
    <source>
        <dbReference type="SAM" id="Phobius"/>
    </source>
</evidence>
<evidence type="ECO:0000313" key="3">
    <source>
        <dbReference type="EMBL" id="QGY01503.1"/>
    </source>
</evidence>
<organism evidence="3 4">
    <name type="scientific">Methylobacterium mesophilicum SR1.6/6</name>
    <dbReference type="NCBI Taxonomy" id="908290"/>
    <lineage>
        <taxon>Bacteria</taxon>
        <taxon>Pseudomonadati</taxon>
        <taxon>Pseudomonadota</taxon>
        <taxon>Alphaproteobacteria</taxon>
        <taxon>Hyphomicrobiales</taxon>
        <taxon>Methylobacteriaceae</taxon>
        <taxon>Methylobacterium</taxon>
    </lineage>
</organism>
<dbReference type="EMBL" id="CP043538">
    <property type="protein sequence ID" value="QGY01503.1"/>
    <property type="molecule type" value="Genomic_DNA"/>
</dbReference>
<feature type="transmembrane region" description="Helical" evidence="1">
    <location>
        <begin position="161"/>
        <end position="181"/>
    </location>
</feature>
<dbReference type="InterPro" id="IPR025640">
    <property type="entry name" value="GYF_2"/>
</dbReference>
<reference evidence="3 4" key="2">
    <citation type="journal article" date="2013" name="Genome Announc.">
        <title>Draft Genome Sequence of Methylobacterium mesophilicum Strain SR1.6/6, Isolated from Citrus sinensis.</title>
        <authorList>
            <person name="Marinho Almeida D."/>
            <person name="Dini-Andreote F."/>
            <person name="Camargo Neves A.A."/>
            <person name="Juca Ramos R.T."/>
            <person name="Andreote F.D."/>
            <person name="Carneiro A.R."/>
            <person name="Oliveira de Souza Lima A."/>
            <person name="Caracciolo Gomes de Sa P.H."/>
            <person name="Ribeiro Barbosa M.S."/>
            <person name="Araujo W.L."/>
            <person name="Silva A."/>
        </authorList>
    </citation>
    <scope>NUCLEOTIDE SEQUENCE [LARGE SCALE GENOMIC DNA]</scope>
    <source>
        <strain evidence="3 4">SR1.6/6</strain>
    </source>
</reference>
<feature type="domain" description="GYF" evidence="2">
    <location>
        <begin position="7"/>
        <end position="53"/>
    </location>
</feature>
<name>A0A6B9FEK7_9HYPH</name>
<keyword evidence="1" id="KW-0472">Membrane</keyword>
<dbReference type="Pfam" id="PF14237">
    <property type="entry name" value="GYF_2"/>
    <property type="match status" value="1"/>
</dbReference>